<dbReference type="EMBL" id="VIVR01000001">
    <property type="protein sequence ID" value="TWE17099.1"/>
    <property type="molecule type" value="Genomic_DNA"/>
</dbReference>
<evidence type="ECO:0000313" key="1">
    <source>
        <dbReference type="EMBL" id="TWE17099.1"/>
    </source>
</evidence>
<keyword evidence="2" id="KW-1185">Reference proteome</keyword>
<dbReference type="AlphaFoldDB" id="A0A561ENF7"/>
<gene>
    <name evidence="1" type="ORF">FB465_2104</name>
</gene>
<dbReference type="Proteomes" id="UP000318416">
    <property type="component" value="Unassembled WGS sequence"/>
</dbReference>
<protein>
    <submittedName>
        <fullName evidence="1">Uncharacterized protein</fullName>
    </submittedName>
</protein>
<proteinExistence type="predicted"/>
<organism evidence="1 2">
    <name type="scientific">Kitasatospora atroaurantiaca</name>
    <dbReference type="NCBI Taxonomy" id="285545"/>
    <lineage>
        <taxon>Bacteria</taxon>
        <taxon>Bacillati</taxon>
        <taxon>Actinomycetota</taxon>
        <taxon>Actinomycetes</taxon>
        <taxon>Kitasatosporales</taxon>
        <taxon>Streptomycetaceae</taxon>
        <taxon>Kitasatospora</taxon>
    </lineage>
</organism>
<reference evidence="1 2" key="1">
    <citation type="submission" date="2019-06" db="EMBL/GenBank/DDBJ databases">
        <title>Sequencing the genomes of 1000 actinobacteria strains.</title>
        <authorList>
            <person name="Klenk H.-P."/>
        </authorList>
    </citation>
    <scope>NUCLEOTIDE SEQUENCE [LARGE SCALE GENOMIC DNA]</scope>
    <source>
        <strain evidence="1 2">DSM 41649</strain>
    </source>
</reference>
<name>A0A561ENF7_9ACTN</name>
<dbReference type="OrthoDB" id="27194at2"/>
<sequence>MSQSQPTGFCPVCKRPFRLRVNGTVWNHTGYGAAQVGYRTPSCPGSGKAPDIQHLTPEREQEIDELLTETDELLNGLEQAFAIRQHIAGMKAHWSLTGPDGTSPT</sequence>
<dbReference type="RefSeq" id="WP_145789665.1">
    <property type="nucleotide sequence ID" value="NZ_BAAABR010000089.1"/>
</dbReference>
<accession>A0A561ENF7</accession>
<evidence type="ECO:0000313" key="2">
    <source>
        <dbReference type="Proteomes" id="UP000318416"/>
    </source>
</evidence>
<comment type="caution">
    <text evidence="1">The sequence shown here is derived from an EMBL/GenBank/DDBJ whole genome shotgun (WGS) entry which is preliminary data.</text>
</comment>